<evidence type="ECO:0000313" key="3">
    <source>
        <dbReference type="Proteomes" id="UP000265801"/>
    </source>
</evidence>
<comment type="caution">
    <text evidence="2">The sequence shown here is derived from an EMBL/GenBank/DDBJ whole genome shotgun (WGS) entry which is preliminary data.</text>
</comment>
<dbReference type="OrthoDB" id="3572539at2"/>
<dbReference type="Proteomes" id="UP000265801">
    <property type="component" value="Unassembled WGS sequence"/>
</dbReference>
<feature type="domain" description="Diphthamide synthase" evidence="1">
    <location>
        <begin position="6"/>
        <end position="222"/>
    </location>
</feature>
<dbReference type="InterPro" id="IPR014729">
    <property type="entry name" value="Rossmann-like_a/b/a_fold"/>
</dbReference>
<gene>
    <name evidence="2" type="ORF">D3H55_22540</name>
</gene>
<dbReference type="EMBL" id="QXIR01000050">
    <property type="protein sequence ID" value="RIW27851.1"/>
    <property type="molecule type" value="Genomic_DNA"/>
</dbReference>
<evidence type="ECO:0000259" key="1">
    <source>
        <dbReference type="Pfam" id="PF01902"/>
    </source>
</evidence>
<dbReference type="Gene3D" id="3.90.1490.10">
    <property type="entry name" value="putative n-type atp pyrophosphatase, domain 2"/>
    <property type="match status" value="1"/>
</dbReference>
<dbReference type="Gene3D" id="3.40.50.620">
    <property type="entry name" value="HUPs"/>
    <property type="match status" value="1"/>
</dbReference>
<accession>A0A3A1QMJ2</accession>
<organism evidence="2 3">
    <name type="scientific">Bacillus salacetis</name>
    <dbReference type="NCBI Taxonomy" id="2315464"/>
    <lineage>
        <taxon>Bacteria</taxon>
        <taxon>Bacillati</taxon>
        <taxon>Bacillota</taxon>
        <taxon>Bacilli</taxon>
        <taxon>Bacillales</taxon>
        <taxon>Bacillaceae</taxon>
        <taxon>Bacillus</taxon>
    </lineage>
</organism>
<dbReference type="AlphaFoldDB" id="A0A3A1QMJ2"/>
<keyword evidence="2" id="KW-0378">Hydrolase</keyword>
<evidence type="ECO:0000313" key="2">
    <source>
        <dbReference type="EMBL" id="RIW27851.1"/>
    </source>
</evidence>
<sequence>MFMKKKVCLSWSGGRDSMVMLDRLHSSTEWKPSALLTTLAEEEQRIMMHDVPMPLLKKQAEALNLPLLPVFMKQGASNEEYEAGMHSALGSLLDQHIGTVAFGDIFLEDIKSYREEQMKNTSLKPVFPLWGVSTADLSREFIDKGYRAVLVCVDGSQLDPSFLGREYDDDLLRDLPEEVDPCGENGEFHTFVYDGPLFKQPVKYQAAETIKKYERFHYLHIE</sequence>
<dbReference type="GO" id="GO:0016787">
    <property type="term" value="F:hydrolase activity"/>
    <property type="evidence" value="ECO:0007669"/>
    <property type="project" value="UniProtKB-KW"/>
</dbReference>
<dbReference type="SUPFAM" id="SSF52402">
    <property type="entry name" value="Adenine nucleotide alpha hydrolases-like"/>
    <property type="match status" value="1"/>
</dbReference>
<protein>
    <submittedName>
        <fullName evidence="2">Adenine nucleotide alpha hydrolase</fullName>
    </submittedName>
</protein>
<proteinExistence type="predicted"/>
<dbReference type="Pfam" id="PF01902">
    <property type="entry name" value="Diphthami_syn_2"/>
    <property type="match status" value="1"/>
</dbReference>
<reference evidence="2 3" key="1">
    <citation type="submission" date="2018-09" db="EMBL/GenBank/DDBJ databases">
        <title>Bacillus saliacetes sp. nov., isolated from Thai shrimp paste (Ka-pi).</title>
        <authorList>
            <person name="Daroonpunt R."/>
            <person name="Tanasupawat S."/>
            <person name="Yiamsombut S."/>
        </authorList>
    </citation>
    <scope>NUCLEOTIDE SEQUENCE [LARGE SCALE GENOMIC DNA]</scope>
    <source>
        <strain evidence="2 3">SKP7-4</strain>
    </source>
</reference>
<dbReference type="InterPro" id="IPR002761">
    <property type="entry name" value="Diphthami_syn_dom"/>
</dbReference>
<dbReference type="CDD" id="cd01994">
    <property type="entry name" value="AANH_PF0828-like"/>
    <property type="match status" value="1"/>
</dbReference>
<name>A0A3A1QMJ2_9BACI</name>
<keyword evidence="3" id="KW-1185">Reference proteome</keyword>